<reference evidence="1 2" key="1">
    <citation type="journal article" date="2014" name="Int. J. Syst. Evol. Microbiol.">
        <title>Phylogenomics and the dynamic genome evolution of the genus Streptococcus.</title>
        <authorList>
            <consortium name="The Broad Institute Genome Sequencing Platform"/>
            <person name="Richards V.P."/>
            <person name="Palmer S.R."/>
            <person name="Pavinski Bitar P.D."/>
            <person name="Qin X."/>
            <person name="Weinstock G.M."/>
            <person name="Highlander S.K."/>
            <person name="Town C.D."/>
            <person name="Burne R.A."/>
            <person name="Stanhope M.J."/>
        </authorList>
    </citation>
    <scope>NUCLEOTIDE SEQUENCE [LARGE SCALE GENOMIC DNA]</scope>
    <source>
        <strain evidence="1 2">NCTC 11558</strain>
    </source>
</reference>
<comment type="caution">
    <text evidence="1">The sequence shown here is derived from an EMBL/GenBank/DDBJ whole genome shotgun (WGS) entry which is preliminary data.</text>
</comment>
<dbReference type="STRING" id="764298.STRMA_0327"/>
<dbReference type="Proteomes" id="UP000003573">
    <property type="component" value="Unassembled WGS sequence"/>
</dbReference>
<evidence type="ECO:0000313" key="2">
    <source>
        <dbReference type="Proteomes" id="UP000003573"/>
    </source>
</evidence>
<organism evidence="1 2">
    <name type="scientific">Streptococcus macacae NCTC 11558</name>
    <dbReference type="NCBI Taxonomy" id="764298"/>
    <lineage>
        <taxon>Bacteria</taxon>
        <taxon>Bacillati</taxon>
        <taxon>Bacillota</taxon>
        <taxon>Bacilli</taxon>
        <taxon>Lactobacillales</taxon>
        <taxon>Streptococcaceae</taxon>
        <taxon>Streptococcus</taxon>
    </lineage>
</organism>
<proteinExistence type="predicted"/>
<keyword evidence="2" id="KW-1185">Reference proteome</keyword>
<evidence type="ECO:0000313" key="1">
    <source>
        <dbReference type="EMBL" id="EHJ52741.1"/>
    </source>
</evidence>
<name>G5JYR3_9STRE</name>
<accession>G5JYR3</accession>
<protein>
    <submittedName>
        <fullName evidence="1">Uncharacterized protein</fullName>
    </submittedName>
</protein>
<dbReference type="EMBL" id="AEUW02000001">
    <property type="protein sequence ID" value="EHJ52741.1"/>
    <property type="molecule type" value="Genomic_DNA"/>
</dbReference>
<sequence>MLVDNLIFQHQNFLVSINFSFNFSYLREQSELQKKILSSI</sequence>
<gene>
    <name evidence="1" type="ORF">STRMA_0327</name>
</gene>
<dbReference type="AlphaFoldDB" id="G5JYR3"/>